<dbReference type="KEGG" id="sasa:106570651"/>
<evidence type="ECO:0000256" key="2">
    <source>
        <dbReference type="ARBA" id="ARBA00006273"/>
    </source>
</evidence>
<dbReference type="GeneID" id="106570651"/>
<evidence type="ECO:0000313" key="10">
    <source>
        <dbReference type="Proteomes" id="UP001652741"/>
    </source>
</evidence>
<organism evidence="10 11">
    <name type="scientific">Salmo salar</name>
    <name type="common">Atlantic salmon</name>
    <dbReference type="NCBI Taxonomy" id="8030"/>
    <lineage>
        <taxon>Eukaryota</taxon>
        <taxon>Metazoa</taxon>
        <taxon>Chordata</taxon>
        <taxon>Craniata</taxon>
        <taxon>Vertebrata</taxon>
        <taxon>Euteleostomi</taxon>
        <taxon>Actinopterygii</taxon>
        <taxon>Neopterygii</taxon>
        <taxon>Teleostei</taxon>
        <taxon>Protacanthopterygii</taxon>
        <taxon>Salmoniformes</taxon>
        <taxon>Salmonidae</taxon>
        <taxon>Salmoninae</taxon>
        <taxon>Salmo</taxon>
    </lineage>
</organism>
<keyword evidence="8" id="KW-0732">Signal</keyword>
<evidence type="ECO:0000256" key="7">
    <source>
        <dbReference type="RuleBase" id="RU004362"/>
    </source>
</evidence>
<dbReference type="InterPro" id="IPR001651">
    <property type="entry name" value="Gastrin/CCK"/>
</dbReference>
<proteinExistence type="inferred from homology"/>
<dbReference type="PANTHER" id="PTHR10786">
    <property type="entry name" value="CHOLECYSTOKININ"/>
    <property type="match status" value="1"/>
</dbReference>
<dbReference type="STRING" id="8030.ENSSSAP00000036871"/>
<dbReference type="PROSITE" id="PS00259">
    <property type="entry name" value="GASTRIN"/>
    <property type="match status" value="1"/>
</dbReference>
<evidence type="ECO:0000259" key="9">
    <source>
        <dbReference type="Pfam" id="PF00918"/>
    </source>
</evidence>
<accession>A0A1S3M6K4</accession>
<feature type="chain" id="PRO_5045235960" evidence="8">
    <location>
        <begin position="21"/>
        <end position="137"/>
    </location>
</feature>
<keyword evidence="10" id="KW-1185">Reference proteome</keyword>
<gene>
    <name evidence="11" type="primary">LOC106570651</name>
</gene>
<dbReference type="GO" id="GO:0005576">
    <property type="term" value="C:extracellular region"/>
    <property type="evidence" value="ECO:0007669"/>
    <property type="project" value="InterPro"/>
</dbReference>
<comment type="similarity">
    <text evidence="2 7">Belongs to the gastrin/cholecystokinin family.</text>
</comment>
<dbReference type="RefSeq" id="XP_013998596.2">
    <property type="nucleotide sequence ID" value="XM_014143121.2"/>
</dbReference>
<dbReference type="Proteomes" id="UP001652741">
    <property type="component" value="Chromosome ssa14"/>
</dbReference>
<evidence type="ECO:0000256" key="3">
    <source>
        <dbReference type="ARBA" id="ARBA00022525"/>
    </source>
</evidence>
<keyword evidence="4" id="KW-0765">Sulfation</keyword>
<evidence type="ECO:0000256" key="4">
    <source>
        <dbReference type="ARBA" id="ARBA00022641"/>
    </source>
</evidence>
<feature type="signal peptide" evidence="8">
    <location>
        <begin position="1"/>
        <end position="20"/>
    </location>
</feature>
<dbReference type="PaxDb" id="8030-ENSSSAP00000036871"/>
<dbReference type="AlphaFoldDB" id="A0A1S3M6K4"/>
<name>A0A1S3M6K4_SALSA</name>
<dbReference type="SMART" id="SM00029">
    <property type="entry name" value="GASTRIN"/>
    <property type="match status" value="1"/>
</dbReference>
<evidence type="ECO:0000256" key="1">
    <source>
        <dbReference type="ARBA" id="ARBA00004613"/>
    </source>
</evidence>
<dbReference type="PANTHER" id="PTHR10786:SF0">
    <property type="entry name" value="CHOLECYSTOKININ"/>
    <property type="match status" value="1"/>
</dbReference>
<keyword evidence="5" id="KW-0165">Cleavage on pair of basic residues</keyword>
<dbReference type="Pfam" id="PF00918">
    <property type="entry name" value="Gastrin"/>
    <property type="match status" value="1"/>
</dbReference>
<evidence type="ECO:0000313" key="11">
    <source>
        <dbReference type="RefSeq" id="XP_013998596.2"/>
    </source>
</evidence>
<comment type="subcellular location">
    <subcellularLocation>
        <location evidence="1 7">Secreted</location>
    </subcellularLocation>
</comment>
<dbReference type="InterPro" id="IPR013152">
    <property type="entry name" value="Gastrin/cholecystokinin_CS"/>
</dbReference>
<dbReference type="GO" id="GO:0005179">
    <property type="term" value="F:hormone activity"/>
    <property type="evidence" value="ECO:0007669"/>
    <property type="project" value="InterPro"/>
</dbReference>
<protein>
    <submittedName>
        <fullName evidence="11">Cholecystokinin</fullName>
    </submittedName>
</protein>
<evidence type="ECO:0000256" key="5">
    <source>
        <dbReference type="ARBA" id="ARBA00022685"/>
    </source>
</evidence>
<feature type="domain" description="Gastrin/cholecystokinin peptide hormone" evidence="9">
    <location>
        <begin position="4"/>
        <end position="137"/>
    </location>
</feature>
<keyword evidence="6" id="KW-0027">Amidation</keyword>
<evidence type="ECO:0000256" key="8">
    <source>
        <dbReference type="SAM" id="SignalP"/>
    </source>
</evidence>
<evidence type="ECO:0000256" key="6">
    <source>
        <dbReference type="ARBA" id="ARBA00022815"/>
    </source>
</evidence>
<keyword evidence="3" id="KW-0964">Secreted</keyword>
<dbReference type="InterPro" id="IPR015499">
    <property type="entry name" value="CCK-like"/>
</dbReference>
<reference evidence="11" key="1">
    <citation type="submission" date="2025-08" db="UniProtKB">
        <authorList>
            <consortium name="RefSeq"/>
        </authorList>
    </citation>
    <scope>IDENTIFICATION</scope>
</reference>
<sequence length="137" mass="15026">MTAGLCVFVLLVVLCTSCSGRPHFSPPLQESSPALPPPSEARLETKAHFLSEPCLRHTHSSPLVNTNPYMGEGRDSRAKLSELLARLISSQKGYISENSTVNSRASGLSANHLIKNRDYTGWMDFGRRSAEENEHSS</sequence>